<proteinExistence type="predicted"/>
<protein>
    <submittedName>
        <fullName evidence="4">Class F sortase</fullName>
    </submittedName>
</protein>
<dbReference type="CDD" id="cd05829">
    <property type="entry name" value="Sortase_F"/>
    <property type="match status" value="1"/>
</dbReference>
<keyword evidence="3" id="KW-0812">Transmembrane</keyword>
<feature type="transmembrane region" description="Helical" evidence="3">
    <location>
        <begin position="12"/>
        <end position="33"/>
    </location>
</feature>
<dbReference type="EMBL" id="JAALAA010000019">
    <property type="protein sequence ID" value="NGN95072.1"/>
    <property type="molecule type" value="Genomic_DNA"/>
</dbReference>
<organism evidence="4 5">
    <name type="scientific">Nocardioides turkmenicus</name>
    <dbReference type="NCBI Taxonomy" id="2711220"/>
    <lineage>
        <taxon>Bacteria</taxon>
        <taxon>Bacillati</taxon>
        <taxon>Actinomycetota</taxon>
        <taxon>Actinomycetes</taxon>
        <taxon>Propionibacteriales</taxon>
        <taxon>Nocardioidaceae</taxon>
        <taxon>Nocardioides</taxon>
    </lineage>
</organism>
<evidence type="ECO:0000313" key="4">
    <source>
        <dbReference type="EMBL" id="NGN95072.1"/>
    </source>
</evidence>
<name>A0A6M1R5Z8_9ACTN</name>
<keyword evidence="5" id="KW-1185">Reference proteome</keyword>
<dbReference type="InterPro" id="IPR042001">
    <property type="entry name" value="Sortase_F"/>
</dbReference>
<dbReference type="Proteomes" id="UP000483261">
    <property type="component" value="Unassembled WGS sequence"/>
</dbReference>
<evidence type="ECO:0000256" key="2">
    <source>
        <dbReference type="SAM" id="MobiDB-lite"/>
    </source>
</evidence>
<feature type="transmembrane region" description="Helical" evidence="3">
    <location>
        <begin position="71"/>
        <end position="91"/>
    </location>
</feature>
<evidence type="ECO:0000313" key="5">
    <source>
        <dbReference type="Proteomes" id="UP000483261"/>
    </source>
</evidence>
<comment type="caution">
    <text evidence="4">The sequence shown here is derived from an EMBL/GenBank/DDBJ whole genome shotgun (WGS) entry which is preliminary data.</text>
</comment>
<gene>
    <name evidence="4" type="ORF">G5C66_20330</name>
</gene>
<dbReference type="RefSeq" id="WP_165112745.1">
    <property type="nucleotide sequence ID" value="NZ_JAALAA010000019.1"/>
</dbReference>
<dbReference type="InterPro" id="IPR005754">
    <property type="entry name" value="Sortase"/>
</dbReference>
<sequence length="440" mass="46989">MTPTLSGRLQTRVALMALVAVPLTLLLALLPGITLVGGLLTVLIMSVLGLGWELVYHALQQLRWDKDWPSLFGLLSGVPEGLGLWTVLGAFGTRPSAGTFALHVGLLWVAIWAIQQGPLKVIAPAWRFHGARLLERRPATTLLPAPTPAAVPTPVSAQVSESPLEGMFTNEREPKPERVRKPTPVRKSRPKNSSRPHKQLVFGRGARLAAAVTVAAVVGMLAVTNLGTNHRAPTAAVDKPSAIPSTPSSTPTPKPSSPPAHQEHKPQASQPVGWTVPSDHKAYKTWNKNASVVPYALTVPRLEMQTKLGAVGLSESGTLQTPKKSTEAGWYQQAAAPGQAGPGVIVGAMQGHHAIFAQLGELVKGDTVLVTRMDSTTIQFRVKKVQTVSVDQFPSQAVYGMTDDPQLRLIGFTPTKGKTKGKNVIVYGTAVQLLQPKQQS</sequence>
<dbReference type="SUPFAM" id="SSF63817">
    <property type="entry name" value="Sortase"/>
    <property type="match status" value="1"/>
</dbReference>
<keyword evidence="3" id="KW-1133">Transmembrane helix</keyword>
<feature type="compositionally biased region" description="Basic residues" evidence="2">
    <location>
        <begin position="181"/>
        <end position="198"/>
    </location>
</feature>
<dbReference type="AlphaFoldDB" id="A0A6M1R5Z8"/>
<keyword evidence="1" id="KW-0378">Hydrolase</keyword>
<dbReference type="InterPro" id="IPR023365">
    <property type="entry name" value="Sortase_dom-sf"/>
</dbReference>
<keyword evidence="3" id="KW-0472">Membrane</keyword>
<dbReference type="Pfam" id="PF04203">
    <property type="entry name" value="Sortase"/>
    <property type="match status" value="1"/>
</dbReference>
<dbReference type="Gene3D" id="2.40.260.10">
    <property type="entry name" value="Sortase"/>
    <property type="match status" value="1"/>
</dbReference>
<reference evidence="4 5" key="1">
    <citation type="submission" date="2020-02" db="EMBL/GenBank/DDBJ databases">
        <title>Whole-genome analyses of novel actinobacteria.</title>
        <authorList>
            <person name="Sahin N."/>
        </authorList>
    </citation>
    <scope>NUCLEOTIDE SEQUENCE [LARGE SCALE GENOMIC DNA]</scope>
    <source>
        <strain evidence="4 5">KC13</strain>
    </source>
</reference>
<dbReference type="GO" id="GO:0016787">
    <property type="term" value="F:hydrolase activity"/>
    <property type="evidence" value="ECO:0007669"/>
    <property type="project" value="UniProtKB-KW"/>
</dbReference>
<evidence type="ECO:0000256" key="3">
    <source>
        <dbReference type="SAM" id="Phobius"/>
    </source>
</evidence>
<feature type="compositionally biased region" description="Basic and acidic residues" evidence="2">
    <location>
        <begin position="170"/>
        <end position="180"/>
    </location>
</feature>
<feature type="compositionally biased region" description="Low complexity" evidence="2">
    <location>
        <begin position="239"/>
        <end position="249"/>
    </location>
</feature>
<feature type="region of interest" description="Disordered" evidence="2">
    <location>
        <begin position="143"/>
        <end position="200"/>
    </location>
</feature>
<evidence type="ECO:0000256" key="1">
    <source>
        <dbReference type="ARBA" id="ARBA00022801"/>
    </source>
</evidence>
<accession>A0A6M1R5Z8</accession>
<feature type="region of interest" description="Disordered" evidence="2">
    <location>
        <begin position="232"/>
        <end position="276"/>
    </location>
</feature>
<feature type="transmembrane region" description="Helical" evidence="3">
    <location>
        <begin position="39"/>
        <end position="59"/>
    </location>
</feature>